<keyword evidence="9 11" id="KW-0807">Transducer</keyword>
<protein>
    <submittedName>
        <fullName evidence="17">Methyl-accepting chemotaxis protein II</fullName>
    </submittedName>
</protein>
<gene>
    <name evidence="17" type="ORF">C3430_27150</name>
</gene>
<feature type="compositionally biased region" description="Basic and acidic residues" evidence="13">
    <location>
        <begin position="532"/>
        <end position="545"/>
    </location>
</feature>
<comment type="caution">
    <text evidence="17">The sequence shown here is derived from an EMBL/GenBank/DDBJ whole genome shotgun (WGS) entry which is preliminary data.</text>
</comment>
<dbReference type="GO" id="GO:0006935">
    <property type="term" value="P:chemotaxis"/>
    <property type="evidence" value="ECO:0007669"/>
    <property type="project" value="UniProtKB-KW"/>
</dbReference>
<evidence type="ECO:0000313" key="17">
    <source>
        <dbReference type="EMBL" id="POU59093.1"/>
    </source>
</evidence>
<dbReference type="Gene3D" id="1.10.287.950">
    <property type="entry name" value="Methyl-accepting chemotaxis protein"/>
    <property type="match status" value="1"/>
</dbReference>
<evidence type="ECO:0000256" key="4">
    <source>
        <dbReference type="ARBA" id="ARBA00022500"/>
    </source>
</evidence>
<evidence type="ECO:0000256" key="3">
    <source>
        <dbReference type="ARBA" id="ARBA00022481"/>
    </source>
</evidence>
<dbReference type="Pfam" id="PF00672">
    <property type="entry name" value="HAMP"/>
    <property type="match status" value="1"/>
</dbReference>
<feature type="domain" description="Methyl-accepting transducer" evidence="15">
    <location>
        <begin position="272"/>
        <end position="501"/>
    </location>
</feature>
<comment type="similarity">
    <text evidence="10">Belongs to the methyl-accepting chemotaxis (MCP) protein family.</text>
</comment>
<dbReference type="SMART" id="SM00319">
    <property type="entry name" value="TarH"/>
    <property type="match status" value="1"/>
</dbReference>
<keyword evidence="2" id="KW-1003">Cell membrane</keyword>
<dbReference type="CDD" id="cd19407">
    <property type="entry name" value="Tar_Tsr_sensor"/>
    <property type="match status" value="1"/>
</dbReference>
<reference evidence="17 18" key="1">
    <citation type="submission" date="2018-01" db="EMBL/GenBank/DDBJ databases">
        <title>Complete genome sequences of 14 Citrobacter spp. isolated from plant in Canada.</title>
        <authorList>
            <person name="Bhandare S.G."/>
            <person name="Colavecchio A."/>
            <person name="Jeukens J."/>
            <person name="Emond-Rheault J.-G."/>
            <person name="Freschi L."/>
            <person name="Hamel J."/>
            <person name="Kukavica-Ibrulj I."/>
            <person name="Levesque R."/>
            <person name="Goodridge L."/>
        </authorList>
    </citation>
    <scope>NUCLEOTIDE SEQUENCE [LARGE SCALE GENOMIC DNA]</scope>
    <source>
        <strain evidence="17 18">S1285</strain>
    </source>
</reference>
<dbReference type="Pfam" id="PF00015">
    <property type="entry name" value="MCPsignal"/>
    <property type="match status" value="1"/>
</dbReference>
<dbReference type="PANTHER" id="PTHR43531">
    <property type="entry name" value="PROTEIN ICFG"/>
    <property type="match status" value="1"/>
</dbReference>
<dbReference type="PROSITE" id="PS50111">
    <property type="entry name" value="CHEMOTAXIS_TRANSDUC_2"/>
    <property type="match status" value="1"/>
</dbReference>
<dbReference type="GO" id="GO:0005886">
    <property type="term" value="C:plasma membrane"/>
    <property type="evidence" value="ECO:0007669"/>
    <property type="project" value="UniProtKB-SubCell"/>
</dbReference>
<feature type="transmembrane region" description="Helical" evidence="14">
    <location>
        <begin position="191"/>
        <end position="213"/>
    </location>
</feature>
<evidence type="ECO:0000256" key="9">
    <source>
        <dbReference type="ARBA" id="ARBA00023224"/>
    </source>
</evidence>
<evidence type="ECO:0000256" key="10">
    <source>
        <dbReference type="ARBA" id="ARBA00029447"/>
    </source>
</evidence>
<keyword evidence="8 14" id="KW-0472">Membrane</keyword>
<dbReference type="SMART" id="SM00304">
    <property type="entry name" value="HAMP"/>
    <property type="match status" value="1"/>
</dbReference>
<evidence type="ECO:0000256" key="12">
    <source>
        <dbReference type="SAM" id="Coils"/>
    </source>
</evidence>
<evidence type="ECO:0000256" key="11">
    <source>
        <dbReference type="PROSITE-ProRule" id="PRU00284"/>
    </source>
</evidence>
<evidence type="ECO:0000256" key="7">
    <source>
        <dbReference type="ARBA" id="ARBA00022989"/>
    </source>
</evidence>
<dbReference type="EMBL" id="PQLX01000021">
    <property type="protein sequence ID" value="POU59093.1"/>
    <property type="molecule type" value="Genomic_DNA"/>
</dbReference>
<keyword evidence="4" id="KW-0145">Chemotaxis</keyword>
<dbReference type="InterPro" id="IPR051310">
    <property type="entry name" value="MCP_chemotaxis"/>
</dbReference>
<dbReference type="GO" id="GO:0007165">
    <property type="term" value="P:signal transduction"/>
    <property type="evidence" value="ECO:0007669"/>
    <property type="project" value="UniProtKB-KW"/>
</dbReference>
<evidence type="ECO:0000256" key="14">
    <source>
        <dbReference type="SAM" id="Phobius"/>
    </source>
</evidence>
<evidence type="ECO:0000256" key="1">
    <source>
        <dbReference type="ARBA" id="ARBA00004429"/>
    </source>
</evidence>
<dbReference type="InterPro" id="IPR004089">
    <property type="entry name" value="MCPsignal_dom"/>
</dbReference>
<dbReference type="SUPFAM" id="SSF47170">
    <property type="entry name" value="Aspartate receptor, ligand-binding domain"/>
    <property type="match status" value="1"/>
</dbReference>
<dbReference type="PROSITE" id="PS50885">
    <property type="entry name" value="HAMP"/>
    <property type="match status" value="1"/>
</dbReference>
<dbReference type="CDD" id="cd11386">
    <property type="entry name" value="MCP_signal"/>
    <property type="match status" value="1"/>
</dbReference>
<dbReference type="CDD" id="cd06225">
    <property type="entry name" value="HAMP"/>
    <property type="match status" value="1"/>
</dbReference>
<sequence length="564" mass="60910">MLNRVKISTSLIILLVILLTFQVLSSGLSIRAQSTSNDALETMTRLNNRADFINQAWASMLESRVTINRSSRSLTQENNQSTDPQVRELLIQAESELKDSQRYWNDFQNAPSNPLVTTGIVDTLAKDFDAYAKGLSEVIQLLKTNDINGFLEYPTQVHHDAFESSLSEYRKEVERISNYLATQTEQSSNTAFWSTLGLLMVTTSIIIISLYGIKTILIAPMNKILDGIKSISGGDLITSIGVEGTNEMGQIATRLRDMQKALAKTVGEVRTGANAIYTGATEIANGNSDLSARTEQQAASLEETAASMEELTATVKQNAENAQQASQLAHSASETAGQGGKVVENVVMTMNDIADSSQKIAEITSVIDGIAFQTNILALNAAVEAARAGEQGRGFAVVASEVRNLAQRSAQAAKEIKTLIDESVNKISCGAKFAENAGETMGDIINAISNVTDIMNEIACASEEQSNGIQQVGIAVAEMDRVTQQNTSLVEESAAASAELEAQASRLNKAVAVFHISEGLQDSYANELSNRTVEKKSPRVLEGSKTRSLVTTDSSKENDSWEQF</sequence>
<name>A0A2S4RPU9_CITAM</name>
<keyword evidence="5" id="KW-0997">Cell inner membrane</keyword>
<dbReference type="OrthoDB" id="9765776at2"/>
<dbReference type="Proteomes" id="UP000237003">
    <property type="component" value="Unassembled WGS sequence"/>
</dbReference>
<evidence type="ECO:0000313" key="18">
    <source>
        <dbReference type="Proteomes" id="UP000237003"/>
    </source>
</evidence>
<evidence type="ECO:0000256" key="2">
    <source>
        <dbReference type="ARBA" id="ARBA00022475"/>
    </source>
</evidence>
<keyword evidence="7 14" id="KW-1133">Transmembrane helix</keyword>
<dbReference type="InterPro" id="IPR003660">
    <property type="entry name" value="HAMP_dom"/>
</dbReference>
<evidence type="ECO:0000256" key="6">
    <source>
        <dbReference type="ARBA" id="ARBA00022692"/>
    </source>
</evidence>
<feature type="region of interest" description="Disordered" evidence="13">
    <location>
        <begin position="529"/>
        <end position="564"/>
    </location>
</feature>
<keyword evidence="6 14" id="KW-0812">Transmembrane</keyword>
<dbReference type="InterPro" id="IPR004090">
    <property type="entry name" value="Chemotax_Me-accpt_rcpt"/>
</dbReference>
<dbReference type="SUPFAM" id="SSF58104">
    <property type="entry name" value="Methyl-accepting chemotaxis protein (MCP) signaling domain"/>
    <property type="match status" value="1"/>
</dbReference>
<dbReference type="Pfam" id="PF02203">
    <property type="entry name" value="TarH"/>
    <property type="match status" value="1"/>
</dbReference>
<dbReference type="FunFam" id="1.10.287.950:FF:000001">
    <property type="entry name" value="Methyl-accepting chemotaxis sensory transducer"/>
    <property type="match status" value="1"/>
</dbReference>
<dbReference type="PANTHER" id="PTHR43531:SF14">
    <property type="entry name" value="METHYL-ACCEPTING CHEMOTAXIS PROTEIN I-RELATED"/>
    <property type="match status" value="1"/>
</dbReference>
<accession>A0A2S4RPU9</accession>
<dbReference type="Gene3D" id="1.20.120.30">
    <property type="entry name" value="Aspartate receptor, ligand-binding domain"/>
    <property type="match status" value="1"/>
</dbReference>
<dbReference type="AlphaFoldDB" id="A0A2S4RPU9"/>
<dbReference type="InterPro" id="IPR003122">
    <property type="entry name" value="Tar_rcpt_lig-bd"/>
</dbReference>
<dbReference type="SMART" id="SM00283">
    <property type="entry name" value="MA"/>
    <property type="match status" value="1"/>
</dbReference>
<evidence type="ECO:0000259" key="16">
    <source>
        <dbReference type="PROSITE" id="PS50885"/>
    </source>
</evidence>
<evidence type="ECO:0000256" key="5">
    <source>
        <dbReference type="ARBA" id="ARBA00022519"/>
    </source>
</evidence>
<evidence type="ECO:0000259" key="15">
    <source>
        <dbReference type="PROSITE" id="PS50111"/>
    </source>
</evidence>
<dbReference type="RefSeq" id="WP_103780430.1">
    <property type="nucleotide sequence ID" value="NZ_PQLX01000021.1"/>
</dbReference>
<feature type="compositionally biased region" description="Basic and acidic residues" evidence="13">
    <location>
        <begin position="554"/>
        <end position="564"/>
    </location>
</feature>
<comment type="subcellular location">
    <subcellularLocation>
        <location evidence="1">Cell inner membrane</location>
        <topology evidence="1">Multi-pass membrane protein</topology>
    </subcellularLocation>
</comment>
<dbReference type="PRINTS" id="PR00260">
    <property type="entry name" value="CHEMTRNSDUCR"/>
</dbReference>
<evidence type="ECO:0000256" key="13">
    <source>
        <dbReference type="SAM" id="MobiDB-lite"/>
    </source>
</evidence>
<dbReference type="InterPro" id="IPR035440">
    <property type="entry name" value="4HB_MCP_dom_sf"/>
</dbReference>
<proteinExistence type="inferred from homology"/>
<keyword evidence="3" id="KW-0488">Methylation</keyword>
<evidence type="ECO:0000256" key="8">
    <source>
        <dbReference type="ARBA" id="ARBA00023136"/>
    </source>
</evidence>
<dbReference type="GO" id="GO:0004888">
    <property type="term" value="F:transmembrane signaling receptor activity"/>
    <property type="evidence" value="ECO:0007669"/>
    <property type="project" value="InterPro"/>
</dbReference>
<feature type="domain" description="HAMP" evidence="16">
    <location>
        <begin position="215"/>
        <end position="267"/>
    </location>
</feature>
<feature type="coiled-coil region" evidence="12">
    <location>
        <begin position="291"/>
        <end position="328"/>
    </location>
</feature>
<keyword evidence="12" id="KW-0175">Coiled coil</keyword>
<organism evidence="17 18">
    <name type="scientific">Citrobacter amalonaticus</name>
    <dbReference type="NCBI Taxonomy" id="35703"/>
    <lineage>
        <taxon>Bacteria</taxon>
        <taxon>Pseudomonadati</taxon>
        <taxon>Pseudomonadota</taxon>
        <taxon>Gammaproteobacteria</taxon>
        <taxon>Enterobacterales</taxon>
        <taxon>Enterobacteriaceae</taxon>
        <taxon>Citrobacter</taxon>
    </lineage>
</organism>